<dbReference type="Pfam" id="PF01408">
    <property type="entry name" value="GFO_IDH_MocA"/>
    <property type="match status" value="1"/>
</dbReference>
<reference evidence="4" key="1">
    <citation type="journal article" date="2023" name="Comput. Struct. Biotechnol. J.">
        <title>Discovery of a novel marine Bacteroidetes with a rich repertoire of carbohydrate-active enzymes.</title>
        <authorList>
            <person name="Chen B."/>
            <person name="Liu G."/>
            <person name="Chen Q."/>
            <person name="Wang H."/>
            <person name="Liu L."/>
            <person name="Tang K."/>
        </authorList>
    </citation>
    <scope>NUCLEOTIDE SEQUENCE</scope>
    <source>
        <strain evidence="4">TK19036</strain>
    </source>
</reference>
<dbReference type="InterPro" id="IPR051450">
    <property type="entry name" value="Gfo/Idh/MocA_Oxidoreductases"/>
</dbReference>
<dbReference type="GO" id="GO:0000166">
    <property type="term" value="F:nucleotide binding"/>
    <property type="evidence" value="ECO:0007669"/>
    <property type="project" value="InterPro"/>
</dbReference>
<dbReference type="PANTHER" id="PTHR43377">
    <property type="entry name" value="BILIVERDIN REDUCTASE A"/>
    <property type="match status" value="1"/>
</dbReference>
<protein>
    <submittedName>
        <fullName evidence="4">Gfo/Idh/MocA family oxidoreductase</fullName>
    </submittedName>
</protein>
<evidence type="ECO:0000256" key="1">
    <source>
        <dbReference type="SAM" id="SignalP"/>
    </source>
</evidence>
<sequence length="474" mass="53897">MTMTNYDVSRRTFLTSVSMLAAGTMFTAPAAGFGLTGSGKDEKLKVTLVGTGVRGTSFWGRRLVEQYPDILEFVGLCDINPGRLAYAKEYMKVDCPTFTNFEEMINQTQPDLVIVTTKDSTHHEYIIKGLQMGCDVLTEKPLTTDERKCQAILDAERSSNKNLIVGFNYRWSPYATKIKQLLAEEAVGKITSVDFHWYLNTYHGASYFRRWHGQRESSGSLWVHKATHHFDLLNWWLDSDPSEVFAYGALEHYGSNGPFQGDKCRSCEHKNECKFYWDITEDERAMRLYVDNEKYDGYIRDNCLFRDEINIYDKMSAQVKYANDVVVNYSLTTYSPYEGWKVSFNGMNGRIDAWLDIPFMNEDSLSQSELHAAEMNQKGGEVAEYQPMIVHKNWETYETVNVPVERGGHGGGDSRLHDKIFKNPEAPDPYKHSAGVRDGAMSILIGIAARNSIESGEPVRIASLTDLQPRAKRL</sequence>
<proteinExistence type="predicted"/>
<dbReference type="PROSITE" id="PS51318">
    <property type="entry name" value="TAT"/>
    <property type="match status" value="1"/>
</dbReference>
<dbReference type="InterPro" id="IPR004104">
    <property type="entry name" value="Gfo/Idh/MocA-like_OxRdtase_C"/>
</dbReference>
<dbReference type="PANTHER" id="PTHR43377:SF2">
    <property type="entry name" value="BINDING ROSSMANN FOLD OXIDOREDUCTASE, PUTATIVE (AFU_ORTHOLOGUE AFUA_4G00560)-RELATED"/>
    <property type="match status" value="1"/>
</dbReference>
<dbReference type="SUPFAM" id="SSF51735">
    <property type="entry name" value="NAD(P)-binding Rossmann-fold domains"/>
    <property type="match status" value="1"/>
</dbReference>
<accession>A0AA49JCT0</accession>
<feature type="signal peptide" evidence="1">
    <location>
        <begin position="1"/>
        <end position="30"/>
    </location>
</feature>
<dbReference type="InterPro" id="IPR000683">
    <property type="entry name" value="Gfo/Idh/MocA-like_OxRdtase_N"/>
</dbReference>
<dbReference type="SUPFAM" id="SSF55347">
    <property type="entry name" value="Glyceraldehyde-3-phosphate dehydrogenase-like, C-terminal domain"/>
    <property type="match status" value="1"/>
</dbReference>
<dbReference type="Gene3D" id="3.30.360.10">
    <property type="entry name" value="Dihydrodipicolinate Reductase, domain 2"/>
    <property type="match status" value="1"/>
</dbReference>
<dbReference type="Pfam" id="PF02894">
    <property type="entry name" value="GFO_IDH_MocA_C"/>
    <property type="match status" value="1"/>
</dbReference>
<dbReference type="InterPro" id="IPR036291">
    <property type="entry name" value="NAD(P)-bd_dom_sf"/>
</dbReference>
<reference evidence="4" key="2">
    <citation type="journal article" date="2024" name="Antonie Van Leeuwenhoek">
        <title>Roseihalotalea indica gen. nov., sp. nov., a halophilic Bacteroidetes from mesopelagic Southwest Indian Ocean with higher carbohydrate metabolic potential.</title>
        <authorList>
            <person name="Chen B."/>
            <person name="Zhang M."/>
            <person name="Lin D."/>
            <person name="Ye J."/>
            <person name="Tang K."/>
        </authorList>
    </citation>
    <scope>NUCLEOTIDE SEQUENCE</scope>
    <source>
        <strain evidence="4">TK19036</strain>
    </source>
</reference>
<dbReference type="Gene3D" id="3.40.50.720">
    <property type="entry name" value="NAD(P)-binding Rossmann-like Domain"/>
    <property type="match status" value="1"/>
</dbReference>
<feature type="chain" id="PRO_5041461419" evidence="1">
    <location>
        <begin position="31"/>
        <end position="474"/>
    </location>
</feature>
<name>A0AA49JCT0_9BACT</name>
<feature type="domain" description="Gfo/Idh/MocA-like oxidoreductase N-terminal" evidence="2">
    <location>
        <begin position="45"/>
        <end position="167"/>
    </location>
</feature>
<dbReference type="InterPro" id="IPR006311">
    <property type="entry name" value="TAT_signal"/>
</dbReference>
<evidence type="ECO:0000313" key="4">
    <source>
        <dbReference type="EMBL" id="WKN35066.1"/>
    </source>
</evidence>
<evidence type="ECO:0000259" key="3">
    <source>
        <dbReference type="Pfam" id="PF02894"/>
    </source>
</evidence>
<organism evidence="4">
    <name type="scientific">Roseihalotalea indica</name>
    <dbReference type="NCBI Taxonomy" id="2867963"/>
    <lineage>
        <taxon>Bacteria</taxon>
        <taxon>Pseudomonadati</taxon>
        <taxon>Bacteroidota</taxon>
        <taxon>Cytophagia</taxon>
        <taxon>Cytophagales</taxon>
        <taxon>Catalimonadaceae</taxon>
        <taxon>Roseihalotalea</taxon>
    </lineage>
</organism>
<evidence type="ECO:0000259" key="2">
    <source>
        <dbReference type="Pfam" id="PF01408"/>
    </source>
</evidence>
<dbReference type="EMBL" id="CP120682">
    <property type="protein sequence ID" value="WKN35066.1"/>
    <property type="molecule type" value="Genomic_DNA"/>
</dbReference>
<gene>
    <name evidence="4" type="ORF">K4G66_22065</name>
</gene>
<dbReference type="AlphaFoldDB" id="A0AA49JCT0"/>
<keyword evidence="1" id="KW-0732">Signal</keyword>
<feature type="domain" description="Gfo/Idh/MocA-like oxidoreductase C-terminal" evidence="3">
    <location>
        <begin position="179"/>
        <end position="460"/>
    </location>
</feature>